<keyword evidence="7" id="KW-0131">Cell cycle</keyword>
<dbReference type="HOGENOM" id="CLU_409364_0_0_1"/>
<dbReference type="STRING" id="559295.C5E2T3"/>
<keyword evidence="9" id="KW-1185">Reference proteome</keyword>
<evidence type="ECO:0000256" key="1">
    <source>
        <dbReference type="ARBA" id="ARBA00004123"/>
    </source>
</evidence>
<gene>
    <name evidence="8" type="ordered locus">KLTH0H07524g</name>
</gene>
<reference evidence="8 9" key="1">
    <citation type="journal article" date="2009" name="Genome Res.">
        <title>Comparative genomics of protoploid Saccharomycetaceae.</title>
        <authorList>
            <consortium name="The Genolevures Consortium"/>
            <person name="Souciet J.-L."/>
            <person name="Dujon B."/>
            <person name="Gaillardin C."/>
            <person name="Johnston M."/>
            <person name="Baret P.V."/>
            <person name="Cliften P."/>
            <person name="Sherman D.J."/>
            <person name="Weissenbach J."/>
            <person name="Westhof E."/>
            <person name="Wincker P."/>
            <person name="Jubin C."/>
            <person name="Poulain J."/>
            <person name="Barbe V."/>
            <person name="Segurens B."/>
            <person name="Artiguenave F."/>
            <person name="Anthouard V."/>
            <person name="Vacherie B."/>
            <person name="Val M.-E."/>
            <person name="Fulton R.S."/>
            <person name="Minx P."/>
            <person name="Wilson R."/>
            <person name="Durrens P."/>
            <person name="Jean G."/>
            <person name="Marck C."/>
            <person name="Martin T."/>
            <person name="Nikolski M."/>
            <person name="Rolland T."/>
            <person name="Seret M.-L."/>
            <person name="Casaregola S."/>
            <person name="Despons L."/>
            <person name="Fairhead C."/>
            <person name="Fischer G."/>
            <person name="Lafontaine I."/>
            <person name="Leh V."/>
            <person name="Lemaire M."/>
            <person name="de Montigny J."/>
            <person name="Neuveglise C."/>
            <person name="Thierry A."/>
            <person name="Blanc-Lenfle I."/>
            <person name="Bleykasten C."/>
            <person name="Diffels J."/>
            <person name="Fritsch E."/>
            <person name="Frangeul L."/>
            <person name="Goeffon A."/>
            <person name="Jauniaux N."/>
            <person name="Kachouri-Lafond R."/>
            <person name="Payen C."/>
            <person name="Potier S."/>
            <person name="Pribylova L."/>
            <person name="Ozanne C."/>
            <person name="Richard G.-F."/>
            <person name="Sacerdot C."/>
            <person name="Straub M.-L."/>
            <person name="Talla E."/>
        </authorList>
    </citation>
    <scope>NUCLEOTIDE SEQUENCE [LARGE SCALE GENOMIC DNA]</scope>
    <source>
        <strain evidence="9">ATCC 56472 / CBS 6340 / NRRL Y-8284</strain>
    </source>
</reference>
<evidence type="ECO:0000256" key="3">
    <source>
        <dbReference type="ARBA" id="ARBA00022618"/>
    </source>
</evidence>
<dbReference type="GO" id="GO:0051301">
    <property type="term" value="P:cell division"/>
    <property type="evidence" value="ECO:0007669"/>
    <property type="project" value="UniProtKB-KW"/>
</dbReference>
<keyword evidence="6" id="KW-0539">Nucleus</keyword>
<proteinExistence type="inferred from homology"/>
<dbReference type="OMA" id="KIASRNC"/>
<evidence type="ECO:0000256" key="4">
    <source>
        <dbReference type="ARBA" id="ARBA00022776"/>
    </source>
</evidence>
<dbReference type="RefSeq" id="XP_002556206.1">
    <property type="nucleotide sequence ID" value="XM_002556160.1"/>
</dbReference>
<evidence type="ECO:0000313" key="8">
    <source>
        <dbReference type="EMBL" id="CAR30344.1"/>
    </source>
</evidence>
<evidence type="ECO:0000256" key="2">
    <source>
        <dbReference type="ARBA" id="ARBA00008585"/>
    </source>
</evidence>
<keyword evidence="5" id="KW-0159">Chromosome partition</keyword>
<keyword evidence="4" id="KW-0498">Mitosis</keyword>
<dbReference type="Proteomes" id="UP000002036">
    <property type="component" value="Chromosome H"/>
</dbReference>
<dbReference type="OrthoDB" id="4062938at2759"/>
<dbReference type="Pfam" id="PF10345">
    <property type="entry name" value="Cohesin_load"/>
    <property type="match status" value="1"/>
</dbReference>
<dbReference type="eggNOG" id="ENOG502QQXI">
    <property type="taxonomic scope" value="Eukaryota"/>
</dbReference>
<comment type="subcellular location">
    <subcellularLocation>
        <location evidence="1">Nucleus</location>
    </subcellularLocation>
</comment>
<dbReference type="AlphaFoldDB" id="C5E2T3"/>
<dbReference type="GeneID" id="8294524"/>
<dbReference type="InParanoid" id="C5E2T3"/>
<comment type="similarity">
    <text evidence="2">Belongs to the SCC4/mau-2 family.</text>
</comment>
<dbReference type="KEGG" id="lth:KLTH0H07524g"/>
<dbReference type="GO" id="GO:0007059">
    <property type="term" value="P:chromosome segregation"/>
    <property type="evidence" value="ECO:0007669"/>
    <property type="project" value="UniProtKB-KW"/>
</dbReference>
<dbReference type="InterPro" id="IPR019440">
    <property type="entry name" value="MAU2"/>
</dbReference>
<evidence type="ECO:0000256" key="6">
    <source>
        <dbReference type="ARBA" id="ARBA00023242"/>
    </source>
</evidence>
<keyword evidence="3" id="KW-0132">Cell division</keyword>
<evidence type="ECO:0000256" key="5">
    <source>
        <dbReference type="ARBA" id="ARBA00022829"/>
    </source>
</evidence>
<dbReference type="GO" id="GO:0007064">
    <property type="term" value="P:mitotic sister chromatid cohesion"/>
    <property type="evidence" value="ECO:0007669"/>
    <property type="project" value="InterPro"/>
</dbReference>
<dbReference type="GO" id="GO:0005634">
    <property type="term" value="C:nucleus"/>
    <property type="evidence" value="ECO:0007669"/>
    <property type="project" value="UniProtKB-SubCell"/>
</dbReference>
<protein>
    <submittedName>
        <fullName evidence="8">KLTH0H07524p</fullName>
    </submittedName>
</protein>
<name>C5E2T3_LACTC</name>
<evidence type="ECO:0000256" key="7">
    <source>
        <dbReference type="ARBA" id="ARBA00023306"/>
    </source>
</evidence>
<dbReference type="EMBL" id="CU928180">
    <property type="protein sequence ID" value="CAR30344.1"/>
    <property type="molecule type" value="Genomic_DNA"/>
</dbReference>
<evidence type="ECO:0000313" key="9">
    <source>
        <dbReference type="Proteomes" id="UP000002036"/>
    </source>
</evidence>
<sequence>MNEKLSASEFYRLSHEYSEHAHQLLRDVSTEQQMQQYQTLIYHAIHALICTKEQFQLSAEQDVTVTLELCNLLVQETVEFDLAETYLSSVKERLHATDLLHEKMLVEEALVRVAKMRGSSQHLKDSLRNVNATLSDLDGSNSAWHLYFSFLRIELISMISPSDQRILRLFEELIQSSRDAPPFHLFIMCSYLGYCLDQHLSVPMHYLQELATLSDSEAPPPLKLWKHLIELLVLMQIDSNITGKLSEFKEFVTIHKKVLTSPSFNLRLDNKVEITLNSLVFRYKDFKNIILLFQSISYLTNCYDKKANFSTRFLPKVKKAATELLDSAEDANILAINNMRSFYKRMLDLCHYYTCFEGLILEGVCEEVTDETEYAALINAMKLQLAKNSEGALQAYSKIIDSKFSTEFRLIGMLNCFVIKVATMSKHGGTVAFDDYQKVNEIWASITHLVDSHEFRMNQTWQCTLVVIWIATHFHPFTNAQLSRENDADYLEKLKWFHSANSYCKVASSSSHGSVNNEEKPKAPALKKALLLLFLLNYIAGATVVHDLGEKCQISNACFYLGQQQQMPLMRYLAGLSHLLNCGLAMKSKDVAITRSKLKELVENLLKSGFELAQ</sequence>
<dbReference type="FunCoup" id="C5E2T3">
    <property type="interactions" value="156"/>
</dbReference>
<organism evidence="8 9">
    <name type="scientific">Lachancea thermotolerans (strain ATCC 56472 / CBS 6340 / NRRL Y-8284)</name>
    <name type="common">Yeast</name>
    <name type="synonym">Kluyveromyces thermotolerans</name>
    <dbReference type="NCBI Taxonomy" id="559295"/>
    <lineage>
        <taxon>Eukaryota</taxon>
        <taxon>Fungi</taxon>
        <taxon>Dikarya</taxon>
        <taxon>Ascomycota</taxon>
        <taxon>Saccharomycotina</taxon>
        <taxon>Saccharomycetes</taxon>
        <taxon>Saccharomycetales</taxon>
        <taxon>Saccharomycetaceae</taxon>
        <taxon>Lachancea</taxon>
    </lineage>
</organism>
<accession>C5E2T3</accession>